<dbReference type="InterPro" id="IPR051599">
    <property type="entry name" value="Cell_Envelope_Assoc"/>
</dbReference>
<proteinExistence type="predicted"/>
<dbReference type="Proteomes" id="UP001596303">
    <property type="component" value="Unassembled WGS sequence"/>
</dbReference>
<organism evidence="2 3">
    <name type="scientific">Ponticaulis profundi</name>
    <dbReference type="NCBI Taxonomy" id="2665222"/>
    <lineage>
        <taxon>Bacteria</taxon>
        <taxon>Pseudomonadati</taxon>
        <taxon>Pseudomonadota</taxon>
        <taxon>Alphaproteobacteria</taxon>
        <taxon>Hyphomonadales</taxon>
        <taxon>Hyphomonadaceae</taxon>
        <taxon>Ponticaulis</taxon>
    </lineage>
</organism>
<feature type="domain" description="DUF218" evidence="1">
    <location>
        <begin position="45"/>
        <end position="168"/>
    </location>
</feature>
<dbReference type="CDD" id="cd06259">
    <property type="entry name" value="YdcF-like"/>
    <property type="match status" value="1"/>
</dbReference>
<dbReference type="Gene3D" id="3.40.50.620">
    <property type="entry name" value="HUPs"/>
    <property type="match status" value="1"/>
</dbReference>
<name>A0ABW1S7N6_9PROT</name>
<sequence length="194" mass="21881">MVFRRKRYALILGVILAALVASADFYRWVHEVASLEKPENPQAEGIVALTGGSGRRIEAAIRLLEAGAGERLLVSGVHKSVSTTALIETGGGNEDLYACCIDIGRIASSTESNAVETARWVEEHGYKHLILVTSDYHMPRARLWFRRYVPDVEITPYPMQSRIEPRTWWKSWTSFRGLATEWTKYRVTALLLAF</sequence>
<protein>
    <submittedName>
        <fullName evidence="2">YdcF family protein</fullName>
    </submittedName>
</protein>
<gene>
    <name evidence="2" type="ORF">ACFQDM_05550</name>
</gene>
<dbReference type="EMBL" id="JBHSSW010000005">
    <property type="protein sequence ID" value="MFC6197531.1"/>
    <property type="molecule type" value="Genomic_DNA"/>
</dbReference>
<dbReference type="InterPro" id="IPR014729">
    <property type="entry name" value="Rossmann-like_a/b/a_fold"/>
</dbReference>
<comment type="caution">
    <text evidence="2">The sequence shown here is derived from an EMBL/GenBank/DDBJ whole genome shotgun (WGS) entry which is preliminary data.</text>
</comment>
<reference evidence="3" key="1">
    <citation type="journal article" date="2019" name="Int. J. Syst. Evol. Microbiol.">
        <title>The Global Catalogue of Microorganisms (GCM) 10K type strain sequencing project: providing services to taxonomists for standard genome sequencing and annotation.</title>
        <authorList>
            <consortium name="The Broad Institute Genomics Platform"/>
            <consortium name="The Broad Institute Genome Sequencing Center for Infectious Disease"/>
            <person name="Wu L."/>
            <person name="Ma J."/>
        </authorList>
    </citation>
    <scope>NUCLEOTIDE SEQUENCE [LARGE SCALE GENOMIC DNA]</scope>
    <source>
        <strain evidence="3">CGMCC-1.15741</strain>
    </source>
</reference>
<dbReference type="PANTHER" id="PTHR30336">
    <property type="entry name" value="INNER MEMBRANE PROTEIN, PROBABLE PERMEASE"/>
    <property type="match status" value="1"/>
</dbReference>
<dbReference type="PANTHER" id="PTHR30336:SF4">
    <property type="entry name" value="ENVELOPE BIOGENESIS FACTOR ELYC"/>
    <property type="match status" value="1"/>
</dbReference>
<accession>A0ABW1S7N6</accession>
<evidence type="ECO:0000313" key="2">
    <source>
        <dbReference type="EMBL" id="MFC6197531.1"/>
    </source>
</evidence>
<dbReference type="InterPro" id="IPR003848">
    <property type="entry name" value="DUF218"/>
</dbReference>
<evidence type="ECO:0000259" key="1">
    <source>
        <dbReference type="Pfam" id="PF02698"/>
    </source>
</evidence>
<dbReference type="Pfam" id="PF02698">
    <property type="entry name" value="DUF218"/>
    <property type="match status" value="1"/>
</dbReference>
<evidence type="ECO:0000313" key="3">
    <source>
        <dbReference type="Proteomes" id="UP001596303"/>
    </source>
</evidence>
<dbReference type="RefSeq" id="WP_377376572.1">
    <property type="nucleotide sequence ID" value="NZ_JBHSSW010000005.1"/>
</dbReference>
<keyword evidence="3" id="KW-1185">Reference proteome</keyword>